<sequence length="342" mass="38373">MKNAQNNNDMLLEVKGLKKYFPIRQGFLQREVGNIRAVDDVSFFIRENEVLGMVGESGCGKTTVGRTVLRLYDPTAGEIWYRAKSGERLNVATLSPKEMKPLRKEMRMIFQDPFSSLNPRHPVKEIIGEPLVIHGIAKGRQLEDRVAELMEAVGLNPSYMQRYPHQFSGGQRQRIGLARTLSLNPRFIIGDEPVSALDVSVQAQVLNLMQELQRKLGLTLLFVAHDLSVVEHISDRIAVMYVGHIVEMAETQELLKHPLHPYSEALVSAVPPADPDIHYDRIILEGDVPSPAHPPSGCVFHPRCRYAQKQCSEEIPQLTEVTPGHYASCHFAKTLSLKGITN</sequence>
<evidence type="ECO:0000256" key="4">
    <source>
        <dbReference type="ARBA" id="ARBA00022840"/>
    </source>
</evidence>
<organism evidence="6 7">
    <name type="scientific">Candidatus Moduliflexus flocculans</name>
    <dbReference type="NCBI Taxonomy" id="1499966"/>
    <lineage>
        <taxon>Bacteria</taxon>
        <taxon>Candidatus Moduliflexota</taxon>
        <taxon>Candidatus Moduliflexia</taxon>
        <taxon>Candidatus Moduliflexales</taxon>
        <taxon>Candidatus Moduliflexaceae</taxon>
    </lineage>
</organism>
<proteinExistence type="inferred from homology"/>
<dbReference type="AlphaFoldDB" id="A0A0S6W4W3"/>
<protein>
    <submittedName>
        <fullName evidence="6">Alpha-galactoside ABC transporter ATP-binding protein</fullName>
    </submittedName>
</protein>
<keyword evidence="3" id="KW-0547">Nucleotide-binding</keyword>
<evidence type="ECO:0000256" key="3">
    <source>
        <dbReference type="ARBA" id="ARBA00022741"/>
    </source>
</evidence>
<dbReference type="Pfam" id="PF08352">
    <property type="entry name" value="oligo_HPY"/>
    <property type="match status" value="1"/>
</dbReference>
<dbReference type="GO" id="GO:0005524">
    <property type="term" value="F:ATP binding"/>
    <property type="evidence" value="ECO:0007669"/>
    <property type="project" value="UniProtKB-KW"/>
</dbReference>
<reference evidence="6 7" key="1">
    <citation type="journal article" date="2015" name="PeerJ">
        <title>First genomic representation of candidate bacterial phylum KSB3 points to enhanced environmental sensing as a trigger of wastewater bulking.</title>
        <authorList>
            <person name="Sekiguchi Y."/>
            <person name="Ohashi A."/>
            <person name="Parks D.H."/>
            <person name="Yamauchi T."/>
            <person name="Tyson G.W."/>
            <person name="Hugenholtz P."/>
        </authorList>
    </citation>
    <scope>NUCLEOTIDE SEQUENCE [LARGE SCALE GENOMIC DNA]</scope>
</reference>
<dbReference type="PANTHER" id="PTHR43776:SF7">
    <property type="entry name" value="D,D-DIPEPTIDE TRANSPORT ATP-BINDING PROTEIN DDPF-RELATED"/>
    <property type="match status" value="1"/>
</dbReference>
<dbReference type="SUPFAM" id="SSF52540">
    <property type="entry name" value="P-loop containing nucleoside triphosphate hydrolases"/>
    <property type="match status" value="1"/>
</dbReference>
<dbReference type="GO" id="GO:0055085">
    <property type="term" value="P:transmembrane transport"/>
    <property type="evidence" value="ECO:0007669"/>
    <property type="project" value="UniProtKB-ARBA"/>
</dbReference>
<dbReference type="InterPro" id="IPR027417">
    <property type="entry name" value="P-loop_NTPase"/>
</dbReference>
<evidence type="ECO:0000259" key="5">
    <source>
        <dbReference type="PROSITE" id="PS50893"/>
    </source>
</evidence>
<dbReference type="PROSITE" id="PS00211">
    <property type="entry name" value="ABC_TRANSPORTER_1"/>
    <property type="match status" value="1"/>
</dbReference>
<evidence type="ECO:0000256" key="1">
    <source>
        <dbReference type="ARBA" id="ARBA00005417"/>
    </source>
</evidence>
<dbReference type="Pfam" id="PF00005">
    <property type="entry name" value="ABC_tran"/>
    <property type="match status" value="1"/>
</dbReference>
<dbReference type="InterPro" id="IPR050319">
    <property type="entry name" value="ABC_transp_ATP-bind"/>
</dbReference>
<keyword evidence="2" id="KW-0813">Transport</keyword>
<keyword evidence="4 6" id="KW-0067">ATP-binding</keyword>
<dbReference type="EMBL" id="DF820459">
    <property type="protein sequence ID" value="GAK53519.1"/>
    <property type="molecule type" value="Genomic_DNA"/>
</dbReference>
<dbReference type="InterPro" id="IPR013563">
    <property type="entry name" value="Oligopep_ABC_C"/>
</dbReference>
<feature type="domain" description="ABC transporter" evidence="5">
    <location>
        <begin position="12"/>
        <end position="267"/>
    </location>
</feature>
<dbReference type="HOGENOM" id="CLU_000604_1_23_0"/>
<dbReference type="FunFam" id="3.40.50.300:FF:000016">
    <property type="entry name" value="Oligopeptide ABC transporter ATP-binding component"/>
    <property type="match status" value="1"/>
</dbReference>
<dbReference type="InterPro" id="IPR017871">
    <property type="entry name" value="ABC_transporter-like_CS"/>
</dbReference>
<evidence type="ECO:0000256" key="2">
    <source>
        <dbReference type="ARBA" id="ARBA00022448"/>
    </source>
</evidence>
<dbReference type="Proteomes" id="UP000030700">
    <property type="component" value="Unassembled WGS sequence"/>
</dbReference>
<evidence type="ECO:0000313" key="7">
    <source>
        <dbReference type="Proteomes" id="UP000030700"/>
    </source>
</evidence>
<dbReference type="PROSITE" id="PS50893">
    <property type="entry name" value="ABC_TRANSPORTER_2"/>
    <property type="match status" value="1"/>
</dbReference>
<dbReference type="PANTHER" id="PTHR43776">
    <property type="entry name" value="TRANSPORT ATP-BINDING PROTEIN"/>
    <property type="match status" value="1"/>
</dbReference>
<dbReference type="Gene3D" id="3.40.50.300">
    <property type="entry name" value="P-loop containing nucleotide triphosphate hydrolases"/>
    <property type="match status" value="1"/>
</dbReference>
<dbReference type="InterPro" id="IPR003439">
    <property type="entry name" value="ABC_transporter-like_ATP-bd"/>
</dbReference>
<comment type="similarity">
    <text evidence="1">Belongs to the ABC transporter superfamily.</text>
</comment>
<evidence type="ECO:0000313" key="6">
    <source>
        <dbReference type="EMBL" id="GAK53519.1"/>
    </source>
</evidence>
<dbReference type="SMART" id="SM00382">
    <property type="entry name" value="AAA"/>
    <property type="match status" value="1"/>
</dbReference>
<dbReference type="GO" id="GO:0015833">
    <property type="term" value="P:peptide transport"/>
    <property type="evidence" value="ECO:0007669"/>
    <property type="project" value="InterPro"/>
</dbReference>
<dbReference type="NCBIfam" id="TIGR01727">
    <property type="entry name" value="oligo_HPY"/>
    <property type="match status" value="1"/>
</dbReference>
<keyword evidence="7" id="KW-1185">Reference proteome</keyword>
<accession>A0A0S6W4W3</accession>
<gene>
    <name evidence="6" type="ORF">U14_04784</name>
</gene>
<dbReference type="GO" id="GO:0016887">
    <property type="term" value="F:ATP hydrolysis activity"/>
    <property type="evidence" value="ECO:0007669"/>
    <property type="project" value="InterPro"/>
</dbReference>
<dbReference type="STRING" id="1499966.U14_04784"/>
<dbReference type="InterPro" id="IPR003593">
    <property type="entry name" value="AAA+_ATPase"/>
</dbReference>
<name>A0A0S6W4W3_9BACT</name>
<dbReference type="CDD" id="cd03257">
    <property type="entry name" value="ABC_NikE_OppD_transporters"/>
    <property type="match status" value="1"/>
</dbReference>